<dbReference type="SMART" id="SM00448">
    <property type="entry name" value="REC"/>
    <property type="match status" value="1"/>
</dbReference>
<evidence type="ECO:0000259" key="7">
    <source>
        <dbReference type="PROSITE" id="PS50110"/>
    </source>
</evidence>
<dbReference type="Gene3D" id="1.10.10.60">
    <property type="entry name" value="Homeodomain-like"/>
    <property type="match status" value="1"/>
</dbReference>
<dbReference type="GO" id="GO:0000160">
    <property type="term" value="P:phosphorelay signal transduction system"/>
    <property type="evidence" value="ECO:0007669"/>
    <property type="project" value="InterPro"/>
</dbReference>
<dbReference type="Gene3D" id="3.40.50.300">
    <property type="entry name" value="P-loop containing nucleotide triphosphate hydrolases"/>
    <property type="match status" value="1"/>
</dbReference>
<dbReference type="PROSITE" id="PS00688">
    <property type="entry name" value="SIGMA54_INTERACT_3"/>
    <property type="match status" value="1"/>
</dbReference>
<dbReference type="GO" id="GO:0005524">
    <property type="term" value="F:ATP binding"/>
    <property type="evidence" value="ECO:0007669"/>
    <property type="project" value="UniProtKB-KW"/>
</dbReference>
<keyword evidence="1" id="KW-0547">Nucleotide-binding</keyword>
<dbReference type="SUPFAM" id="SSF52540">
    <property type="entry name" value="P-loop containing nucleoside triphosphate hydrolases"/>
    <property type="match status" value="1"/>
</dbReference>
<dbReference type="PRINTS" id="PR01590">
    <property type="entry name" value="HTHFIS"/>
</dbReference>
<dbReference type="InterPro" id="IPR003593">
    <property type="entry name" value="AAA+_ATPase"/>
</dbReference>
<feature type="domain" description="Sigma-54 factor interaction" evidence="6">
    <location>
        <begin position="146"/>
        <end position="375"/>
    </location>
</feature>
<dbReference type="FunFam" id="3.40.50.300:FF:000006">
    <property type="entry name" value="DNA-binding transcriptional regulator NtrC"/>
    <property type="match status" value="1"/>
</dbReference>
<dbReference type="Pfam" id="PF00158">
    <property type="entry name" value="Sigma54_activat"/>
    <property type="match status" value="1"/>
</dbReference>
<dbReference type="Gene3D" id="1.10.8.60">
    <property type="match status" value="1"/>
</dbReference>
<accession>A0A840BID6</accession>
<dbReference type="InterPro" id="IPR002078">
    <property type="entry name" value="Sigma_54_int"/>
</dbReference>
<evidence type="ECO:0000256" key="4">
    <source>
        <dbReference type="ARBA" id="ARBA00023163"/>
    </source>
</evidence>
<feature type="modified residue" description="4-aspartylphosphate" evidence="5">
    <location>
        <position position="60"/>
    </location>
</feature>
<evidence type="ECO:0000256" key="2">
    <source>
        <dbReference type="ARBA" id="ARBA00022840"/>
    </source>
</evidence>
<dbReference type="RefSeq" id="WP_183634530.1">
    <property type="nucleotide sequence ID" value="NZ_BAABLE010000011.1"/>
</dbReference>
<comment type="caution">
    <text evidence="8">The sequence shown here is derived from an EMBL/GenBank/DDBJ whole genome shotgun (WGS) entry which is preliminary data.</text>
</comment>
<evidence type="ECO:0000256" key="1">
    <source>
        <dbReference type="ARBA" id="ARBA00022741"/>
    </source>
</evidence>
<dbReference type="SUPFAM" id="SSF46689">
    <property type="entry name" value="Homeodomain-like"/>
    <property type="match status" value="1"/>
</dbReference>
<sequence>MPPAESQRPLLLLVDDDPSIVETLAWALAPDFETLAAGSRPEALALVRHCHRPIDAALVDLGLPPVPHRPDEGLALVGELLAAWPNLNIVVLSGQDALASARHARAIGAFEFYPKPSPPPILRDALLRAAAQTRRTRDQGARDLRLAGESAPIRDVREQLARLADAPFPLLLEGESGTGKELAAKALHDSGCRAAKPFVAVNCAAIAPGLIEAALFGHARGAFTGATGARAGFFEEAGEGSLFLDEIGELPLELQPKLLRALENGEFVRVGETSTRKSAARVIAATNRNLRDEVKAGRFRADLYHRLSVLTIRLPPLRALGEDRFVLLGHYLPLLAAESGLPAFTLDAEARALWEQYSFPGNVRELRNVLLRLLARHAGQTVTRAQLAAELDLDPATQTDTLTSTIEPIGEGFSLDEALRRTERRYIESALSLAQGSISQAARLLGINRTTLYGRIGVLGMRLPTGSARED</sequence>
<dbReference type="Gene3D" id="3.40.50.2300">
    <property type="match status" value="1"/>
</dbReference>
<reference evidence="8 9" key="1">
    <citation type="submission" date="2020-08" db="EMBL/GenBank/DDBJ databases">
        <title>Genomic Encyclopedia of Type Strains, Phase IV (KMG-IV): sequencing the most valuable type-strain genomes for metagenomic binning, comparative biology and taxonomic classification.</title>
        <authorList>
            <person name="Goeker M."/>
        </authorList>
    </citation>
    <scope>NUCLEOTIDE SEQUENCE [LARGE SCALE GENOMIC DNA]</scope>
    <source>
        <strain evidence="8 9">DSM 106739</strain>
    </source>
</reference>
<dbReference type="PROSITE" id="PS50110">
    <property type="entry name" value="RESPONSE_REGULATORY"/>
    <property type="match status" value="1"/>
</dbReference>
<dbReference type="AlphaFoldDB" id="A0A840BID6"/>
<proteinExistence type="predicted"/>
<dbReference type="Proteomes" id="UP000561045">
    <property type="component" value="Unassembled WGS sequence"/>
</dbReference>
<dbReference type="PANTHER" id="PTHR32071">
    <property type="entry name" value="TRANSCRIPTIONAL REGULATORY PROTEIN"/>
    <property type="match status" value="1"/>
</dbReference>
<dbReference type="Pfam" id="PF02954">
    <property type="entry name" value="HTH_8"/>
    <property type="match status" value="1"/>
</dbReference>
<keyword evidence="2" id="KW-0067">ATP-binding</keyword>
<dbReference type="SMART" id="SM00382">
    <property type="entry name" value="AAA"/>
    <property type="match status" value="1"/>
</dbReference>
<gene>
    <name evidence="8" type="ORF">GGR36_002058</name>
</gene>
<dbReference type="GO" id="GO:0043565">
    <property type="term" value="F:sequence-specific DNA binding"/>
    <property type="evidence" value="ECO:0007669"/>
    <property type="project" value="InterPro"/>
</dbReference>
<dbReference type="InterPro" id="IPR009057">
    <property type="entry name" value="Homeodomain-like_sf"/>
</dbReference>
<dbReference type="PROSITE" id="PS50045">
    <property type="entry name" value="SIGMA54_INTERACT_4"/>
    <property type="match status" value="1"/>
</dbReference>
<dbReference type="CDD" id="cd00009">
    <property type="entry name" value="AAA"/>
    <property type="match status" value="1"/>
</dbReference>
<dbReference type="InterPro" id="IPR058031">
    <property type="entry name" value="AAA_lid_NorR"/>
</dbReference>
<organism evidence="8 9">
    <name type="scientific">Niveibacterium umoris</name>
    <dbReference type="NCBI Taxonomy" id="1193620"/>
    <lineage>
        <taxon>Bacteria</taxon>
        <taxon>Pseudomonadati</taxon>
        <taxon>Pseudomonadota</taxon>
        <taxon>Betaproteobacteria</taxon>
        <taxon>Rhodocyclales</taxon>
        <taxon>Rhodocyclaceae</taxon>
        <taxon>Niveibacterium</taxon>
    </lineage>
</organism>
<evidence type="ECO:0000256" key="3">
    <source>
        <dbReference type="ARBA" id="ARBA00023015"/>
    </source>
</evidence>
<evidence type="ECO:0000259" key="6">
    <source>
        <dbReference type="PROSITE" id="PS50045"/>
    </source>
</evidence>
<dbReference type="InterPro" id="IPR027417">
    <property type="entry name" value="P-loop_NTPase"/>
</dbReference>
<evidence type="ECO:0000256" key="5">
    <source>
        <dbReference type="PROSITE-ProRule" id="PRU00169"/>
    </source>
</evidence>
<dbReference type="InterPro" id="IPR011006">
    <property type="entry name" value="CheY-like_superfamily"/>
</dbReference>
<dbReference type="InterPro" id="IPR002197">
    <property type="entry name" value="HTH_Fis"/>
</dbReference>
<dbReference type="InterPro" id="IPR025944">
    <property type="entry name" value="Sigma_54_int_dom_CS"/>
</dbReference>
<dbReference type="Pfam" id="PF25601">
    <property type="entry name" value="AAA_lid_14"/>
    <property type="match status" value="1"/>
</dbReference>
<name>A0A840BID6_9RHOO</name>
<dbReference type="InterPro" id="IPR001789">
    <property type="entry name" value="Sig_transdc_resp-reg_receiver"/>
</dbReference>
<keyword evidence="9" id="KW-1185">Reference proteome</keyword>
<keyword evidence="3" id="KW-0805">Transcription regulation</keyword>
<dbReference type="EMBL" id="JACIET010000001">
    <property type="protein sequence ID" value="MBB4012750.1"/>
    <property type="molecule type" value="Genomic_DNA"/>
</dbReference>
<evidence type="ECO:0000313" key="8">
    <source>
        <dbReference type="EMBL" id="MBB4012750.1"/>
    </source>
</evidence>
<dbReference type="SUPFAM" id="SSF52172">
    <property type="entry name" value="CheY-like"/>
    <property type="match status" value="1"/>
</dbReference>
<protein>
    <submittedName>
        <fullName evidence="8">Two-component system nitrogen regulation response regulator GlnG</fullName>
    </submittedName>
</protein>
<dbReference type="GO" id="GO:0006355">
    <property type="term" value="P:regulation of DNA-templated transcription"/>
    <property type="evidence" value="ECO:0007669"/>
    <property type="project" value="InterPro"/>
</dbReference>
<feature type="domain" description="Response regulatory" evidence="7">
    <location>
        <begin position="10"/>
        <end position="130"/>
    </location>
</feature>
<dbReference type="Pfam" id="PF00072">
    <property type="entry name" value="Response_reg"/>
    <property type="match status" value="1"/>
</dbReference>
<keyword evidence="5" id="KW-0597">Phosphoprotein</keyword>
<keyword evidence="4" id="KW-0804">Transcription</keyword>
<evidence type="ECO:0000313" key="9">
    <source>
        <dbReference type="Proteomes" id="UP000561045"/>
    </source>
</evidence>